<keyword evidence="2" id="KW-1185">Reference proteome</keyword>
<sequence>MIIGGTNLGPFKTHSDVLVFGNYIYFRGTDNKVWRVKTDGIDSYDPRATRRNSMYLLPAARCTSGRPTIWCGDSTSDTDL</sequence>
<organism evidence="1 2">
    <name type="scientific">Caballeronia udeis</name>
    <dbReference type="NCBI Taxonomy" id="1232866"/>
    <lineage>
        <taxon>Bacteria</taxon>
        <taxon>Pseudomonadati</taxon>
        <taxon>Pseudomonadota</taxon>
        <taxon>Betaproteobacteria</taxon>
        <taxon>Burkholderiales</taxon>
        <taxon>Burkholderiaceae</taxon>
        <taxon>Caballeronia</taxon>
    </lineage>
</organism>
<gene>
    <name evidence="1" type="ORF">ABH943_000566</name>
</gene>
<protein>
    <submittedName>
        <fullName evidence="1">Uncharacterized protein</fullName>
    </submittedName>
</protein>
<dbReference type="Proteomes" id="UP001620514">
    <property type="component" value="Unassembled WGS sequence"/>
</dbReference>
<evidence type="ECO:0000313" key="2">
    <source>
        <dbReference type="Proteomes" id="UP001620514"/>
    </source>
</evidence>
<evidence type="ECO:0000313" key="1">
    <source>
        <dbReference type="EMBL" id="MFK4440566.1"/>
    </source>
</evidence>
<dbReference type="EMBL" id="JBIYDN010000001">
    <property type="protein sequence ID" value="MFK4440566.1"/>
    <property type="molecule type" value="Genomic_DNA"/>
</dbReference>
<reference evidence="1 2" key="1">
    <citation type="submission" date="2024-11" db="EMBL/GenBank/DDBJ databases">
        <title>Using genomics to understand microbial adaptation to soil warming.</title>
        <authorList>
            <person name="Deangelis K.M. PhD."/>
        </authorList>
    </citation>
    <scope>NUCLEOTIDE SEQUENCE [LARGE SCALE GENOMIC DNA]</scope>
    <source>
        <strain evidence="1 2">GAS97</strain>
    </source>
</reference>
<accession>A0ABW8MCR6</accession>
<comment type="caution">
    <text evidence="1">The sequence shown here is derived from an EMBL/GenBank/DDBJ whole genome shotgun (WGS) entry which is preliminary data.</text>
</comment>
<name>A0ABW8MCR6_9BURK</name>
<proteinExistence type="predicted"/>